<evidence type="ECO:0000256" key="2">
    <source>
        <dbReference type="ARBA" id="ARBA00022737"/>
    </source>
</evidence>
<accession>A0A1Y1V8J7</accession>
<sequence>MHFEIIEDKYLCVKNSRNLKYSCLSSKSLNFEESYDKNDESFQWEIQDIDEGVIVIKENDIYNPDKNNDPPKIYQPLDFDCPIDNFPCCSDNTEIIYTDEEGNWGLENDEWCFINKSTTTTTIISTPTSSECYFETLGYSCCPSEITEVAYTDEDGNKWGIINNEWCGI</sequence>
<feature type="domain" description="CBM10" evidence="4">
    <location>
        <begin position="127"/>
        <end position="169"/>
    </location>
</feature>
<dbReference type="SUPFAM" id="SSF64571">
    <property type="entry name" value="Cellulose docking domain, dockering"/>
    <property type="match status" value="2"/>
</dbReference>
<gene>
    <name evidence="5" type="ORF">BCR36DRAFT_290542</name>
</gene>
<keyword evidence="2" id="KW-0677">Repeat</keyword>
<reference evidence="5 6" key="1">
    <citation type="submission" date="2016-08" db="EMBL/GenBank/DDBJ databases">
        <title>Genomes of anaerobic fungi encode conserved fungal cellulosomes for biomass hydrolysis.</title>
        <authorList>
            <consortium name="DOE Joint Genome Institute"/>
            <person name="Haitjema C.H."/>
            <person name="Gilmore S.P."/>
            <person name="Henske J.K."/>
            <person name="Solomon K.V."/>
            <person name="De Groot R."/>
            <person name="Kuo A."/>
            <person name="Mondo S.J."/>
            <person name="Salamov A.A."/>
            <person name="Labutti K."/>
            <person name="Zhao Z."/>
            <person name="Chiniquy J."/>
            <person name="Barry K."/>
            <person name="Brewer H.M."/>
            <person name="Purvine S.O."/>
            <person name="Wright A.T."/>
            <person name="Boxma B."/>
            <person name="Van Alen T."/>
            <person name="Hackstein J.H."/>
            <person name="Baker S.E."/>
            <person name="Grigoriev I.V."/>
            <person name="O'Malley M.A."/>
        </authorList>
    </citation>
    <scope>NUCLEOTIDE SEQUENCE [LARGE SCALE GENOMIC DNA]</scope>
    <source>
        <strain evidence="6">finn</strain>
    </source>
</reference>
<proteinExistence type="predicted"/>
<dbReference type="OrthoDB" id="10305302at2759"/>
<feature type="non-terminal residue" evidence="5">
    <location>
        <position position="169"/>
    </location>
</feature>
<evidence type="ECO:0000256" key="3">
    <source>
        <dbReference type="ARBA" id="ARBA00022801"/>
    </source>
</evidence>
<dbReference type="Pfam" id="PF02013">
    <property type="entry name" value="CBM_10"/>
    <property type="match status" value="2"/>
</dbReference>
<organism evidence="5 6">
    <name type="scientific">Piromyces finnis</name>
    <dbReference type="NCBI Taxonomy" id="1754191"/>
    <lineage>
        <taxon>Eukaryota</taxon>
        <taxon>Fungi</taxon>
        <taxon>Fungi incertae sedis</taxon>
        <taxon>Chytridiomycota</taxon>
        <taxon>Chytridiomycota incertae sedis</taxon>
        <taxon>Neocallimastigomycetes</taxon>
        <taxon>Neocallimastigales</taxon>
        <taxon>Neocallimastigaceae</taxon>
        <taxon>Piromyces</taxon>
    </lineage>
</organism>
<name>A0A1Y1V8J7_9FUNG</name>
<evidence type="ECO:0000313" key="5">
    <source>
        <dbReference type="EMBL" id="ORX49954.1"/>
    </source>
</evidence>
<protein>
    <recommendedName>
        <fullName evidence="4">CBM10 domain-containing protein</fullName>
    </recommendedName>
</protein>
<keyword evidence="6" id="KW-1185">Reference proteome</keyword>
<dbReference type="AlphaFoldDB" id="A0A1Y1V8J7"/>
<dbReference type="Gene3D" id="3.90.1220.10">
    <property type="entry name" value="Cellulose docking domain, dockering"/>
    <property type="match status" value="2"/>
</dbReference>
<keyword evidence="3" id="KW-0378">Hydrolase</keyword>
<dbReference type="EMBL" id="MCFH01000022">
    <property type="protein sequence ID" value="ORX49954.1"/>
    <property type="molecule type" value="Genomic_DNA"/>
</dbReference>
<dbReference type="PROSITE" id="PS51763">
    <property type="entry name" value="CBM10"/>
    <property type="match status" value="2"/>
</dbReference>
<evidence type="ECO:0000313" key="6">
    <source>
        <dbReference type="Proteomes" id="UP000193719"/>
    </source>
</evidence>
<dbReference type="InterPro" id="IPR002883">
    <property type="entry name" value="CBM10/Dockerin_dom"/>
</dbReference>
<evidence type="ECO:0000259" key="4">
    <source>
        <dbReference type="PROSITE" id="PS51763"/>
    </source>
</evidence>
<evidence type="ECO:0000256" key="1">
    <source>
        <dbReference type="ARBA" id="ARBA00022729"/>
    </source>
</evidence>
<dbReference type="Proteomes" id="UP000193719">
    <property type="component" value="Unassembled WGS sequence"/>
</dbReference>
<keyword evidence="1" id="KW-0732">Signal</keyword>
<dbReference type="InterPro" id="IPR009034">
    <property type="entry name" value="Dockerin_dom_fun_sf"/>
</dbReference>
<feature type="domain" description="CBM10" evidence="4">
    <location>
        <begin position="80"/>
        <end position="115"/>
    </location>
</feature>
<reference evidence="5 6" key="2">
    <citation type="submission" date="2016-08" db="EMBL/GenBank/DDBJ databases">
        <title>Pervasive Adenine N6-methylation of Active Genes in Fungi.</title>
        <authorList>
            <consortium name="DOE Joint Genome Institute"/>
            <person name="Mondo S.J."/>
            <person name="Dannebaum R.O."/>
            <person name="Kuo R.C."/>
            <person name="Labutti K."/>
            <person name="Haridas S."/>
            <person name="Kuo A."/>
            <person name="Salamov A."/>
            <person name="Ahrendt S.R."/>
            <person name="Lipzen A."/>
            <person name="Sullivan W."/>
            <person name="Andreopoulos W.B."/>
            <person name="Clum A."/>
            <person name="Lindquist E."/>
            <person name="Daum C."/>
            <person name="Ramamoorthy G.K."/>
            <person name="Gryganskyi A."/>
            <person name="Culley D."/>
            <person name="Magnuson J.K."/>
            <person name="James T.Y."/>
            <person name="O'Malley M.A."/>
            <person name="Stajich J.E."/>
            <person name="Spatafora J.W."/>
            <person name="Visel A."/>
            <person name="Grigoriev I.V."/>
        </authorList>
    </citation>
    <scope>NUCLEOTIDE SEQUENCE [LARGE SCALE GENOMIC DNA]</scope>
    <source>
        <strain evidence="6">finn</strain>
    </source>
</reference>
<comment type="caution">
    <text evidence="5">The sequence shown here is derived from an EMBL/GenBank/DDBJ whole genome shotgun (WGS) entry which is preliminary data.</text>
</comment>
<dbReference type="GO" id="GO:0016787">
    <property type="term" value="F:hydrolase activity"/>
    <property type="evidence" value="ECO:0007669"/>
    <property type="project" value="UniProtKB-KW"/>
</dbReference>